<dbReference type="SMART" id="SM00829">
    <property type="entry name" value="PKS_ER"/>
    <property type="match status" value="1"/>
</dbReference>
<gene>
    <name evidence="2" type="ordered locus">Ctha_0906</name>
</gene>
<sequence>MQQLVQNSRSGAIKVKSVPAPSLKPGMVLVRNHFSLISAGTERMKVELGKKNLLGKAMARPDQVQQVLKQMKEMGVVSTLERAFNKLNTDSAMGYSSAGTVVEVADDISEFRVGDRVACAGGGYASHAEFVVVPKNLCAKIPDCVPFDEAAYSTLGAIAMQGLRQANPTLGETVTVIGLGLLGQILVQLLKANGCMVIGVDISDEALRLAKEHGCDLALKRSAENVPDQIKSFTNGFGTDAVIITASTSQNDPVEFAAEIMRDRGRVVMVGVTGMNLPRDPYYMKELDFKLSRSYGAGRYDTNYEEKGVDYPIGYVRWTEKRNMQTFVQLLAEKKIKLDKITTHKFPIEQAEDAYKLISGEVQERYIGILLDYGEFGFSPESTEALLHTASHHPAPSVDTPFSDKSKRIGMIGAGSFAQGFLIPNLAAISGVELAAVCNATGINAENVKEKFGVGYATSNVEELFSDENIGTVVIATRHNLHAEMVTKALKAGKHVFVEKPLALTEAELHEVAEAYANSSAQLLTGFNRRFSEPVKVLKEFFSVTKEPMSVHYRVNAGPLPFDHWTQDLSEGGGRLIGEGCHFIDTIQYLTGAEPVRVFAEMLPGAVRENLCITIRFDNGSVGVVQYLCNGDKLYPKERIEVFGGGRIGIMENFKEVVLSSQGAQRKREYDGGKGHKEEMAAFIRSLKTGEPAIDFRSQVLTTLATFRINQSLNSGMPEVI</sequence>
<dbReference type="InterPro" id="IPR051450">
    <property type="entry name" value="Gfo/Idh/MocA_Oxidoreductases"/>
</dbReference>
<dbReference type="Gene3D" id="3.40.50.720">
    <property type="entry name" value="NAD(P)-binding Rossmann-like Domain"/>
    <property type="match status" value="2"/>
</dbReference>
<dbReference type="AlphaFoldDB" id="B3QX97"/>
<dbReference type="SUPFAM" id="SSF51735">
    <property type="entry name" value="NAD(P)-binding Rossmann-fold domains"/>
    <property type="match status" value="2"/>
</dbReference>
<reference evidence="2 3" key="1">
    <citation type="submission" date="2008-06" db="EMBL/GenBank/DDBJ databases">
        <title>Complete sequence of Chloroherpeton thalassium ATCC 35110.</title>
        <authorList>
            <consortium name="US DOE Joint Genome Institute"/>
            <person name="Lucas S."/>
            <person name="Copeland A."/>
            <person name="Lapidus A."/>
            <person name="Glavina del Rio T."/>
            <person name="Dalin E."/>
            <person name="Tice H."/>
            <person name="Bruce D."/>
            <person name="Goodwin L."/>
            <person name="Pitluck S."/>
            <person name="Schmutz J."/>
            <person name="Larimer F."/>
            <person name="Land M."/>
            <person name="Hauser L."/>
            <person name="Kyrpides N."/>
            <person name="Mikhailova N."/>
            <person name="Liu Z."/>
            <person name="Li T."/>
            <person name="Zhao F."/>
            <person name="Overmann J."/>
            <person name="Bryant D.A."/>
            <person name="Richardson P."/>
        </authorList>
    </citation>
    <scope>NUCLEOTIDE SEQUENCE [LARGE SCALE GENOMIC DNA]</scope>
    <source>
        <strain evidence="3">ATCC 35110 / GB-78</strain>
    </source>
</reference>
<dbReference type="InterPro" id="IPR036291">
    <property type="entry name" value="NAD(P)-bd_dom_sf"/>
</dbReference>
<dbReference type="PANTHER" id="PTHR43377:SF1">
    <property type="entry name" value="BILIVERDIN REDUCTASE A"/>
    <property type="match status" value="1"/>
</dbReference>
<dbReference type="Gene3D" id="3.30.360.10">
    <property type="entry name" value="Dihydrodipicolinate Reductase, domain 2"/>
    <property type="match status" value="1"/>
</dbReference>
<dbReference type="HOGENOM" id="CLU_024115_0_0_10"/>
<dbReference type="Proteomes" id="UP000001208">
    <property type="component" value="Chromosome"/>
</dbReference>
<dbReference type="eggNOG" id="COG0673">
    <property type="taxonomic scope" value="Bacteria"/>
</dbReference>
<dbReference type="RefSeq" id="WP_012499455.1">
    <property type="nucleotide sequence ID" value="NC_011026.1"/>
</dbReference>
<dbReference type="Pfam" id="PF22725">
    <property type="entry name" value="GFO_IDH_MocA_C3"/>
    <property type="match status" value="1"/>
</dbReference>
<proteinExistence type="predicted"/>
<dbReference type="Pfam" id="PF08240">
    <property type="entry name" value="ADH_N"/>
    <property type="match status" value="1"/>
</dbReference>
<dbReference type="CDD" id="cd08255">
    <property type="entry name" value="2-desacetyl-2-hydroxyethyl_bacteriochlorophyllide_like"/>
    <property type="match status" value="1"/>
</dbReference>
<evidence type="ECO:0000313" key="2">
    <source>
        <dbReference type="EMBL" id="ACF13371.1"/>
    </source>
</evidence>
<dbReference type="KEGG" id="cts:Ctha_0906"/>
<dbReference type="OrthoDB" id="9781031at2"/>
<evidence type="ECO:0000313" key="3">
    <source>
        <dbReference type="Proteomes" id="UP000001208"/>
    </source>
</evidence>
<dbReference type="InterPro" id="IPR020843">
    <property type="entry name" value="ER"/>
</dbReference>
<dbReference type="InterPro" id="IPR055170">
    <property type="entry name" value="GFO_IDH_MocA-like_dom"/>
</dbReference>
<protein>
    <submittedName>
        <fullName evidence="2">Oxidoreductase domain protein</fullName>
    </submittedName>
</protein>
<keyword evidence="3" id="KW-1185">Reference proteome</keyword>
<dbReference type="Pfam" id="PF00107">
    <property type="entry name" value="ADH_zinc_N"/>
    <property type="match status" value="1"/>
</dbReference>
<accession>B3QX97</accession>
<name>B3QX97_CHLT3</name>
<dbReference type="Gene3D" id="3.90.180.10">
    <property type="entry name" value="Medium-chain alcohol dehydrogenases, catalytic domain"/>
    <property type="match status" value="1"/>
</dbReference>
<dbReference type="GO" id="GO:0016491">
    <property type="term" value="F:oxidoreductase activity"/>
    <property type="evidence" value="ECO:0007669"/>
    <property type="project" value="InterPro"/>
</dbReference>
<dbReference type="EMBL" id="CP001100">
    <property type="protein sequence ID" value="ACF13371.1"/>
    <property type="molecule type" value="Genomic_DNA"/>
</dbReference>
<feature type="domain" description="Enoyl reductase (ER)" evidence="1">
    <location>
        <begin position="8"/>
        <end position="371"/>
    </location>
</feature>
<dbReference type="PANTHER" id="PTHR43377">
    <property type="entry name" value="BILIVERDIN REDUCTASE A"/>
    <property type="match status" value="1"/>
</dbReference>
<dbReference type="Pfam" id="PF01408">
    <property type="entry name" value="GFO_IDH_MocA"/>
    <property type="match status" value="1"/>
</dbReference>
<dbReference type="STRING" id="517418.Ctha_0906"/>
<organism evidence="2 3">
    <name type="scientific">Chloroherpeton thalassium (strain ATCC 35110 / GB-78)</name>
    <dbReference type="NCBI Taxonomy" id="517418"/>
    <lineage>
        <taxon>Bacteria</taxon>
        <taxon>Pseudomonadati</taxon>
        <taxon>Chlorobiota</taxon>
        <taxon>Chlorobiia</taxon>
        <taxon>Chlorobiales</taxon>
        <taxon>Chloroherpetonaceae</taxon>
        <taxon>Chloroherpeton</taxon>
    </lineage>
</organism>
<dbReference type="InterPro" id="IPR013154">
    <property type="entry name" value="ADH-like_N"/>
</dbReference>
<dbReference type="SUPFAM" id="SSF50129">
    <property type="entry name" value="GroES-like"/>
    <property type="match status" value="1"/>
</dbReference>
<dbReference type="SUPFAM" id="SSF55347">
    <property type="entry name" value="Glyceraldehyde-3-phosphate dehydrogenase-like, C-terminal domain"/>
    <property type="match status" value="1"/>
</dbReference>
<evidence type="ECO:0000259" key="1">
    <source>
        <dbReference type="SMART" id="SM00829"/>
    </source>
</evidence>
<dbReference type="GO" id="GO:0000166">
    <property type="term" value="F:nucleotide binding"/>
    <property type="evidence" value="ECO:0007669"/>
    <property type="project" value="InterPro"/>
</dbReference>
<dbReference type="eggNOG" id="COG1063">
    <property type="taxonomic scope" value="Bacteria"/>
</dbReference>
<dbReference type="InterPro" id="IPR000683">
    <property type="entry name" value="Gfo/Idh/MocA-like_OxRdtase_N"/>
</dbReference>
<dbReference type="InterPro" id="IPR011032">
    <property type="entry name" value="GroES-like_sf"/>
</dbReference>
<dbReference type="InterPro" id="IPR013149">
    <property type="entry name" value="ADH-like_C"/>
</dbReference>